<keyword evidence="2" id="KW-1185">Reference proteome</keyword>
<evidence type="ECO:0000313" key="2">
    <source>
        <dbReference type="Proteomes" id="UP001431783"/>
    </source>
</evidence>
<name>A0AAW1UC72_9CUCU</name>
<proteinExistence type="predicted"/>
<organism evidence="1 2">
    <name type="scientific">Henosepilachna vigintioctopunctata</name>
    <dbReference type="NCBI Taxonomy" id="420089"/>
    <lineage>
        <taxon>Eukaryota</taxon>
        <taxon>Metazoa</taxon>
        <taxon>Ecdysozoa</taxon>
        <taxon>Arthropoda</taxon>
        <taxon>Hexapoda</taxon>
        <taxon>Insecta</taxon>
        <taxon>Pterygota</taxon>
        <taxon>Neoptera</taxon>
        <taxon>Endopterygota</taxon>
        <taxon>Coleoptera</taxon>
        <taxon>Polyphaga</taxon>
        <taxon>Cucujiformia</taxon>
        <taxon>Coccinelloidea</taxon>
        <taxon>Coccinellidae</taxon>
        <taxon>Epilachninae</taxon>
        <taxon>Epilachnini</taxon>
        <taxon>Henosepilachna</taxon>
    </lineage>
</organism>
<dbReference type="AlphaFoldDB" id="A0AAW1UC72"/>
<dbReference type="EMBL" id="JARQZJ010000057">
    <property type="protein sequence ID" value="KAK9878743.1"/>
    <property type="molecule type" value="Genomic_DNA"/>
</dbReference>
<accession>A0AAW1UC72</accession>
<comment type="caution">
    <text evidence="1">The sequence shown here is derived from an EMBL/GenBank/DDBJ whole genome shotgun (WGS) entry which is preliminary data.</text>
</comment>
<dbReference type="Proteomes" id="UP001431783">
    <property type="component" value="Unassembled WGS sequence"/>
</dbReference>
<gene>
    <name evidence="1" type="ORF">WA026_023674</name>
</gene>
<evidence type="ECO:0000313" key="1">
    <source>
        <dbReference type="EMBL" id="KAK9878743.1"/>
    </source>
</evidence>
<reference evidence="1 2" key="1">
    <citation type="submission" date="2023-03" db="EMBL/GenBank/DDBJ databases">
        <title>Genome insight into feeding habits of ladybird beetles.</title>
        <authorList>
            <person name="Li H.-S."/>
            <person name="Huang Y.-H."/>
            <person name="Pang H."/>
        </authorList>
    </citation>
    <scope>NUCLEOTIDE SEQUENCE [LARGE SCALE GENOMIC DNA]</scope>
    <source>
        <strain evidence="1">SYSU_2023b</strain>
        <tissue evidence="1">Whole body</tissue>
    </source>
</reference>
<protein>
    <submittedName>
        <fullName evidence="1">Uncharacterized protein</fullName>
    </submittedName>
</protein>
<sequence>MTPLQLLLGIQKSTPLIQAVLKNISHNLTPIRNREVDRERVTEKLFARSENTYGVNRRRRDNINYWPGDFVLMHRDFQMHISKSDYVFLGPYEFGNCSENGRYDIKKVGTNIMTKVAKEQLRRDAYRVI</sequence>